<proteinExistence type="predicted"/>
<feature type="region of interest" description="Disordered" evidence="1">
    <location>
        <begin position="1"/>
        <end position="23"/>
    </location>
</feature>
<dbReference type="Proteomes" id="UP001055439">
    <property type="component" value="Chromosome 8"/>
</dbReference>
<accession>A0A9E7KS22</accession>
<organism evidence="2 3">
    <name type="scientific">Musa troglodytarum</name>
    <name type="common">fe'i banana</name>
    <dbReference type="NCBI Taxonomy" id="320322"/>
    <lineage>
        <taxon>Eukaryota</taxon>
        <taxon>Viridiplantae</taxon>
        <taxon>Streptophyta</taxon>
        <taxon>Embryophyta</taxon>
        <taxon>Tracheophyta</taxon>
        <taxon>Spermatophyta</taxon>
        <taxon>Magnoliopsida</taxon>
        <taxon>Liliopsida</taxon>
        <taxon>Zingiberales</taxon>
        <taxon>Musaceae</taxon>
        <taxon>Musa</taxon>
    </lineage>
</organism>
<dbReference type="EMBL" id="CP097510">
    <property type="protein sequence ID" value="URE27366.1"/>
    <property type="molecule type" value="Genomic_DNA"/>
</dbReference>
<dbReference type="OrthoDB" id="9989112at2759"/>
<evidence type="ECO:0000256" key="1">
    <source>
        <dbReference type="SAM" id="MobiDB-lite"/>
    </source>
</evidence>
<sequence length="64" mass="7515">MKPREARGESDMASVIPSPVGTPHYEIPRNTEHNRLILSIWIAVQFVRSRKRWAPFEVRSPLRF</sequence>
<evidence type="ECO:0000313" key="3">
    <source>
        <dbReference type="Proteomes" id="UP001055439"/>
    </source>
</evidence>
<keyword evidence="3" id="KW-1185">Reference proteome</keyword>
<protein>
    <submittedName>
        <fullName evidence="2">Uncharacterized protein</fullName>
    </submittedName>
</protein>
<gene>
    <name evidence="2" type="ORF">MUK42_15503</name>
</gene>
<feature type="compositionally biased region" description="Basic and acidic residues" evidence="1">
    <location>
        <begin position="1"/>
        <end position="10"/>
    </location>
</feature>
<name>A0A9E7KS22_9LILI</name>
<evidence type="ECO:0000313" key="2">
    <source>
        <dbReference type="EMBL" id="URE27366.1"/>
    </source>
</evidence>
<dbReference type="AlphaFoldDB" id="A0A9E7KS22"/>
<reference evidence="2" key="1">
    <citation type="submission" date="2022-05" db="EMBL/GenBank/DDBJ databases">
        <title>The Musa troglodytarum L. genome provides insights into the mechanism of non-climacteric behaviour and enrichment of carotenoids.</title>
        <authorList>
            <person name="Wang J."/>
        </authorList>
    </citation>
    <scope>NUCLEOTIDE SEQUENCE</scope>
    <source>
        <tissue evidence="2">Leaf</tissue>
    </source>
</reference>